<dbReference type="InterPro" id="IPR001279">
    <property type="entry name" value="Metallo-B-lactamas"/>
</dbReference>
<evidence type="ECO:0000313" key="3">
    <source>
        <dbReference type="Proteomes" id="UP001589833"/>
    </source>
</evidence>
<dbReference type="Pfam" id="PF21221">
    <property type="entry name" value="B_lactamase-like_C"/>
    <property type="match status" value="1"/>
</dbReference>
<organism evidence="2 3">
    <name type="scientific">Halalkalibacter alkalisediminis</name>
    <dbReference type="NCBI Taxonomy" id="935616"/>
    <lineage>
        <taxon>Bacteria</taxon>
        <taxon>Bacillati</taxon>
        <taxon>Bacillota</taxon>
        <taxon>Bacilli</taxon>
        <taxon>Bacillales</taxon>
        <taxon>Bacillaceae</taxon>
        <taxon>Halalkalibacter</taxon>
    </lineage>
</organism>
<dbReference type="SMART" id="SM00849">
    <property type="entry name" value="Lactamase_B"/>
    <property type="match status" value="1"/>
</dbReference>
<dbReference type="Gene3D" id="3.60.15.10">
    <property type="entry name" value="Ribonuclease Z/Hydroxyacylglutathione hydrolase-like"/>
    <property type="match status" value="1"/>
</dbReference>
<gene>
    <name evidence="2" type="ORF">ACFFH4_04840</name>
</gene>
<protein>
    <submittedName>
        <fullName evidence="2">MBL fold metallo-hydrolase</fullName>
    </submittedName>
</protein>
<keyword evidence="3" id="KW-1185">Reference proteome</keyword>
<evidence type="ECO:0000259" key="1">
    <source>
        <dbReference type="SMART" id="SM00849"/>
    </source>
</evidence>
<dbReference type="InterPro" id="IPR036388">
    <property type="entry name" value="WH-like_DNA-bd_sf"/>
</dbReference>
<dbReference type="PANTHER" id="PTHR23131">
    <property type="entry name" value="ENDORIBONUCLEASE LACTB2"/>
    <property type="match status" value="1"/>
</dbReference>
<dbReference type="PANTHER" id="PTHR23131:SF4">
    <property type="entry name" value="METALLO-BETA-LACTAMASE SUPERFAMILY POTEIN"/>
    <property type="match status" value="1"/>
</dbReference>
<reference evidence="2 3" key="1">
    <citation type="submission" date="2024-09" db="EMBL/GenBank/DDBJ databases">
        <authorList>
            <person name="Sun Q."/>
            <person name="Mori K."/>
        </authorList>
    </citation>
    <scope>NUCLEOTIDE SEQUENCE [LARGE SCALE GENOMIC DNA]</scope>
    <source>
        <strain evidence="2 3">NCAIM B.02301</strain>
    </source>
</reference>
<feature type="domain" description="Metallo-beta-lactamase" evidence="1">
    <location>
        <begin position="23"/>
        <end position="234"/>
    </location>
</feature>
<dbReference type="InterPro" id="IPR036866">
    <property type="entry name" value="RibonucZ/Hydroxyglut_hydro"/>
</dbReference>
<dbReference type="InterPro" id="IPR048933">
    <property type="entry name" value="B_lactamase-like_C"/>
</dbReference>
<dbReference type="Proteomes" id="UP001589833">
    <property type="component" value="Unassembled WGS sequence"/>
</dbReference>
<accession>A0ABV6NC77</accession>
<dbReference type="EMBL" id="JBHLTR010000004">
    <property type="protein sequence ID" value="MFC0558373.1"/>
    <property type="molecule type" value="Genomic_DNA"/>
</dbReference>
<proteinExistence type="predicted"/>
<name>A0ABV6NC77_9BACI</name>
<dbReference type="RefSeq" id="WP_273840951.1">
    <property type="nucleotide sequence ID" value="NZ_JAQQWT010000003.1"/>
</dbReference>
<dbReference type="CDD" id="cd07725">
    <property type="entry name" value="TTHA1429-like_MBL-fold"/>
    <property type="match status" value="1"/>
</dbReference>
<sequence>MNIEEIESGGYRIGIPVPFPMKYVYCYLFPQNNDYVLIDVGFNYQAAREAWEEVFTYLKISPLQIKTIYLTHFHPDHSGLCGWMQQQTGAHVFMHEIDMQMMERVWGDDSVQTTRMKEMILDSGVPVPLSEAIIEHMEKITKHVLPLPKMTPIGRQVEFSGKIWDVIHTPGHSAGHICFYQKEDQILISGDHVLDKITPNISVWPGSSQEPLHEYIDSLLKIKQFPTKIVYSAHGKLIDDLNDRVDELILHHEERLLKMEQLANTKTAYEIAEVLFAHKDLSPHQWRFAIAETLAHLYFLVQENRVVKIGTKPVVYQKVI</sequence>
<dbReference type="SUPFAM" id="SSF56281">
    <property type="entry name" value="Metallo-hydrolase/oxidoreductase"/>
    <property type="match status" value="1"/>
</dbReference>
<evidence type="ECO:0000313" key="2">
    <source>
        <dbReference type="EMBL" id="MFC0558373.1"/>
    </source>
</evidence>
<comment type="caution">
    <text evidence="2">The sequence shown here is derived from an EMBL/GenBank/DDBJ whole genome shotgun (WGS) entry which is preliminary data.</text>
</comment>
<dbReference type="Pfam" id="PF00753">
    <property type="entry name" value="Lactamase_B"/>
    <property type="match status" value="1"/>
</dbReference>
<dbReference type="Gene3D" id="1.10.10.10">
    <property type="entry name" value="Winged helix-like DNA-binding domain superfamily/Winged helix DNA-binding domain"/>
    <property type="match status" value="1"/>
</dbReference>
<dbReference type="InterPro" id="IPR050662">
    <property type="entry name" value="Sec-metab_biosynth-thioest"/>
</dbReference>